<reference evidence="2 3" key="1">
    <citation type="submission" date="2024-01" db="EMBL/GenBank/DDBJ databases">
        <title>The genomes of 5 underutilized Papilionoideae crops provide insights into root nodulation and disease resistanc.</title>
        <authorList>
            <person name="Yuan L."/>
        </authorList>
    </citation>
    <scope>NUCLEOTIDE SEQUENCE [LARGE SCALE GENOMIC DNA]</scope>
    <source>
        <strain evidence="2">ZHUSHIDOU_FW_LH</strain>
        <tissue evidence="2">Leaf</tissue>
    </source>
</reference>
<gene>
    <name evidence="2" type="ORF">RIF29_17477</name>
</gene>
<accession>A0AAN9ID03</accession>
<name>A0AAN9ID03_CROPI</name>
<evidence type="ECO:0000256" key="1">
    <source>
        <dbReference type="SAM" id="MobiDB-lite"/>
    </source>
</evidence>
<dbReference type="Proteomes" id="UP001372338">
    <property type="component" value="Unassembled WGS sequence"/>
</dbReference>
<evidence type="ECO:0000313" key="2">
    <source>
        <dbReference type="EMBL" id="KAK7276338.1"/>
    </source>
</evidence>
<feature type="region of interest" description="Disordered" evidence="1">
    <location>
        <begin position="46"/>
        <end position="75"/>
    </location>
</feature>
<comment type="caution">
    <text evidence="2">The sequence shown here is derived from an EMBL/GenBank/DDBJ whole genome shotgun (WGS) entry which is preliminary data.</text>
</comment>
<keyword evidence="3" id="KW-1185">Reference proteome</keyword>
<protein>
    <submittedName>
        <fullName evidence="2">Uncharacterized protein</fullName>
    </submittedName>
</protein>
<organism evidence="2 3">
    <name type="scientific">Crotalaria pallida</name>
    <name type="common">Smooth rattlebox</name>
    <name type="synonym">Crotalaria striata</name>
    <dbReference type="NCBI Taxonomy" id="3830"/>
    <lineage>
        <taxon>Eukaryota</taxon>
        <taxon>Viridiplantae</taxon>
        <taxon>Streptophyta</taxon>
        <taxon>Embryophyta</taxon>
        <taxon>Tracheophyta</taxon>
        <taxon>Spermatophyta</taxon>
        <taxon>Magnoliopsida</taxon>
        <taxon>eudicotyledons</taxon>
        <taxon>Gunneridae</taxon>
        <taxon>Pentapetalae</taxon>
        <taxon>rosids</taxon>
        <taxon>fabids</taxon>
        <taxon>Fabales</taxon>
        <taxon>Fabaceae</taxon>
        <taxon>Papilionoideae</taxon>
        <taxon>50 kb inversion clade</taxon>
        <taxon>genistoids sensu lato</taxon>
        <taxon>core genistoids</taxon>
        <taxon>Crotalarieae</taxon>
        <taxon>Crotalaria</taxon>
    </lineage>
</organism>
<sequence>MLHVMQFALELCLLFFWHLGFMSSTLHGFAFWFDAEFNGPVLAPEPISWAPPTSSADNHPEEEDDSKRRREPNGQTLKYHSCPLLLETLQLIGTRWSLLPEKDCLQVELQSHLCKQLLSNCDIRETSKSLFTRLLWRN</sequence>
<dbReference type="EMBL" id="JAYWIO010000003">
    <property type="protein sequence ID" value="KAK7276338.1"/>
    <property type="molecule type" value="Genomic_DNA"/>
</dbReference>
<dbReference type="AlphaFoldDB" id="A0AAN9ID03"/>
<evidence type="ECO:0000313" key="3">
    <source>
        <dbReference type="Proteomes" id="UP001372338"/>
    </source>
</evidence>
<proteinExistence type="predicted"/>